<organism evidence="2 3">
    <name type="scientific">Flagellimonas olearia</name>
    <dbReference type="NCBI Taxonomy" id="552546"/>
    <lineage>
        <taxon>Bacteria</taxon>
        <taxon>Pseudomonadati</taxon>
        <taxon>Bacteroidota</taxon>
        <taxon>Flavobacteriia</taxon>
        <taxon>Flavobacteriales</taxon>
        <taxon>Flavobacteriaceae</taxon>
        <taxon>Flagellimonas</taxon>
    </lineage>
</organism>
<dbReference type="InterPro" id="IPR010502">
    <property type="entry name" value="Carb-bd_dom_fam9"/>
</dbReference>
<dbReference type="GO" id="GO:0016052">
    <property type="term" value="P:carbohydrate catabolic process"/>
    <property type="evidence" value="ECO:0007669"/>
    <property type="project" value="InterPro"/>
</dbReference>
<feature type="domain" description="Carbohydrate-binding" evidence="1">
    <location>
        <begin position="42"/>
        <end position="191"/>
    </location>
</feature>
<dbReference type="PANTHER" id="PTHR35532">
    <property type="entry name" value="SIMILAR TO POLYHYDROXYALKANOATE DEPOLYMERASE"/>
    <property type="match status" value="1"/>
</dbReference>
<dbReference type="SUPFAM" id="SSF49344">
    <property type="entry name" value="CBD9-like"/>
    <property type="match status" value="1"/>
</dbReference>
<keyword evidence="3" id="KW-1185">Reference proteome</keyword>
<protein>
    <submittedName>
        <fullName evidence="2">Carbohydrate-binding family 9-like protein</fullName>
    </submittedName>
</protein>
<dbReference type="PANTHER" id="PTHR35532:SF5">
    <property type="entry name" value="CARBOHYDRATE-BINDING DOMAIN-CONTAINING PROTEIN"/>
    <property type="match status" value="1"/>
</dbReference>
<gene>
    <name evidence="2" type="ORF">DN53_18705</name>
</gene>
<dbReference type="GO" id="GO:0030246">
    <property type="term" value="F:carbohydrate binding"/>
    <property type="evidence" value="ECO:0007669"/>
    <property type="project" value="InterPro"/>
</dbReference>
<dbReference type="GO" id="GO:0004553">
    <property type="term" value="F:hydrolase activity, hydrolyzing O-glycosyl compounds"/>
    <property type="evidence" value="ECO:0007669"/>
    <property type="project" value="InterPro"/>
</dbReference>
<dbReference type="Gene3D" id="2.60.40.1190">
    <property type="match status" value="1"/>
</dbReference>
<evidence type="ECO:0000259" key="1">
    <source>
        <dbReference type="Pfam" id="PF06452"/>
    </source>
</evidence>
<sequence>MKDIAQKVLVGLFMVGSMVSWGQNIGEPRSMVVYKTNEPMQIDGMAKEEVWGKAQISENFIDIEGVKTPTYQTNVRMLWDENYLYFYAELKEPHVWANLKQRDTVIFYNNDFEIFIDPDGDTHNYFEFEMNALNTVWDLLLTKPYREPGAIVDSWEILGLKSGVNIEGTLNDPSDIDKGWSVEVAMPWAVLKETSGSNKVPEGDFWRINFSRVNWDFDLIDGKYYRKKDANGKFLREYNWVWSPQGVINMHEPEHWGYAYFSPNEAGNPDTFAIPKDEQIRWLLYRFYRDQKKFFSKNKKWAQKLSELPTKPLLADGTKVEIDLEVHRAGWSIQAKSPFTGKLYLIQEDGKYHP</sequence>
<dbReference type="CDD" id="cd09620">
    <property type="entry name" value="CBM9_like_3"/>
    <property type="match status" value="1"/>
</dbReference>
<proteinExistence type="predicted"/>
<name>A0A444VIR3_9FLAO</name>
<comment type="caution">
    <text evidence="2">The sequence shown here is derived from an EMBL/GenBank/DDBJ whole genome shotgun (WGS) entry which is preliminary data.</text>
</comment>
<evidence type="ECO:0000313" key="2">
    <source>
        <dbReference type="EMBL" id="RYC50656.1"/>
    </source>
</evidence>
<dbReference type="Pfam" id="PF06452">
    <property type="entry name" value="CBM9_1"/>
    <property type="match status" value="1"/>
</dbReference>
<accession>A0A444VIR3</accession>
<dbReference type="AlphaFoldDB" id="A0A444VIR3"/>
<evidence type="ECO:0000313" key="3">
    <source>
        <dbReference type="Proteomes" id="UP000290261"/>
    </source>
</evidence>
<dbReference type="Proteomes" id="UP000290261">
    <property type="component" value="Unassembled WGS sequence"/>
</dbReference>
<dbReference type="EMBL" id="JJMP01000009">
    <property type="protein sequence ID" value="RYC50656.1"/>
    <property type="molecule type" value="Genomic_DNA"/>
</dbReference>
<reference evidence="2 3" key="1">
    <citation type="submission" date="2014-04" db="EMBL/GenBank/DDBJ databases">
        <title>Whole genome of Muricauda olearia.</title>
        <authorList>
            <person name="Zhang X.-H."/>
            <person name="Tang K."/>
        </authorList>
    </citation>
    <scope>NUCLEOTIDE SEQUENCE [LARGE SCALE GENOMIC DNA]</scope>
    <source>
        <strain evidence="2 3">Th120</strain>
    </source>
</reference>